<comment type="function">
    <text evidence="5">NDH-1 shuttles electrons from NADH, via FMN and iron-sulfur (Fe-S) centers, to quinones in the respiratory chain. The immediate electron acceptor for the enzyme in this species is believed to be ubiquinone. Couples the redox reaction to proton translocation (for every two electrons transferred, four hydrogen ions are translocated across the cytoplasmic membrane), and thus conserves the redox energy in a proton gradient.</text>
</comment>
<feature type="transmembrane region" description="Helical" evidence="5">
    <location>
        <begin position="333"/>
        <end position="357"/>
    </location>
</feature>
<keyword evidence="5" id="KW-1003">Cell membrane</keyword>
<evidence type="ECO:0000313" key="9">
    <source>
        <dbReference type="Proteomes" id="UP000326641"/>
    </source>
</evidence>
<keyword evidence="2 5" id="KW-0812">Transmembrane</keyword>
<keyword evidence="5" id="KW-0813">Transport</keyword>
<dbReference type="GO" id="GO:0008137">
    <property type="term" value="F:NADH dehydrogenase (ubiquinone) activity"/>
    <property type="evidence" value="ECO:0007669"/>
    <property type="project" value="InterPro"/>
</dbReference>
<keyword evidence="9" id="KW-1185">Reference proteome</keyword>
<dbReference type="PANTHER" id="PTHR22773">
    <property type="entry name" value="NADH DEHYDROGENASE"/>
    <property type="match status" value="1"/>
</dbReference>
<feature type="transmembrane region" description="Helical" evidence="5">
    <location>
        <begin position="137"/>
        <end position="156"/>
    </location>
</feature>
<comment type="caution">
    <text evidence="8">The sequence shown here is derived from an EMBL/GenBank/DDBJ whole genome shotgun (WGS) entry which is preliminary data.</text>
</comment>
<feature type="transmembrane region" description="Helical" evidence="5">
    <location>
        <begin position="404"/>
        <end position="434"/>
    </location>
</feature>
<dbReference type="InterPro" id="IPR001750">
    <property type="entry name" value="ND/Mrp_TM"/>
</dbReference>
<keyword evidence="5" id="KW-0874">Quinone</keyword>
<evidence type="ECO:0000256" key="4">
    <source>
        <dbReference type="ARBA" id="ARBA00023136"/>
    </source>
</evidence>
<dbReference type="GO" id="GO:0012505">
    <property type="term" value="C:endomembrane system"/>
    <property type="evidence" value="ECO:0007669"/>
    <property type="project" value="UniProtKB-SubCell"/>
</dbReference>
<keyword evidence="5" id="KW-0520">NAD</keyword>
<comment type="subunit">
    <text evidence="5">NDH-1 is composed of 14 different subunits. Subunits NuoA, H, J, K, L, M, N constitute the membrane sector of the complex.</text>
</comment>
<feature type="transmembrane region" description="Helical" evidence="5">
    <location>
        <begin position="83"/>
        <end position="102"/>
    </location>
</feature>
<feature type="domain" description="NADH:quinone oxidoreductase/Mrp antiporter transmembrane" evidence="7">
    <location>
        <begin position="133"/>
        <end position="427"/>
    </location>
</feature>
<evidence type="ECO:0000256" key="3">
    <source>
        <dbReference type="ARBA" id="ARBA00022989"/>
    </source>
</evidence>
<evidence type="ECO:0000256" key="6">
    <source>
        <dbReference type="RuleBase" id="RU000320"/>
    </source>
</evidence>
<dbReference type="GO" id="GO:0048038">
    <property type="term" value="F:quinone binding"/>
    <property type="evidence" value="ECO:0007669"/>
    <property type="project" value="UniProtKB-KW"/>
</dbReference>
<dbReference type="PRINTS" id="PR01434">
    <property type="entry name" value="NADHDHGNASE5"/>
</dbReference>
<evidence type="ECO:0000256" key="5">
    <source>
        <dbReference type="HAMAP-Rule" id="MF_00445"/>
    </source>
</evidence>
<dbReference type="GO" id="GO:0050136">
    <property type="term" value="F:NADH dehydrogenase (quinone) (non-electrogenic) activity"/>
    <property type="evidence" value="ECO:0007669"/>
    <property type="project" value="UniProtKB-UniRule"/>
</dbReference>
<dbReference type="EMBL" id="UXAT02000001">
    <property type="protein sequence ID" value="VUX44930.1"/>
    <property type="molecule type" value="Genomic_DNA"/>
</dbReference>
<dbReference type="AlphaFoldDB" id="A0A564W920"/>
<sequence length="492" mass="52206">MADVNLPDLTPAMPEILLAVAAMGLLMLGAFSRDGGEAAALRVSRQVAMLGLVALGVTLAAVLMVAKPSAAVTFEGMFILDDFAIFMKLFVLVGAALSLFMAQSYLELHRIARFEFTVLLLLATLGMLLMVSANDFLGLYLGLEMQSLALYVIAAFHRDDVRSNEAGLKYFVLGALASGLLLYGTSLIYGYTGTTSFAAIADTLHGDGALPPAGVIVGLVFVMAGLAFKISAVPFHMWTPDVYEGAPTPVTAFFSVTPKLAAIGLLLRVMLEPFGSLFGQWQQIVIFISVASMVLGAFAAISQTNIKRLMAYSSIGHVGYALIGLAVGTREGVTAVLIYMVIYIVMNLGAFACILCMRRRGQMLVNISDLAGLSKTSPAIALGLAIFMFSMVGIPPLAGFFGKLYIFLAAIKGELFTLAIIGVLSSVVAAYYYLRIVKVMYFDEAAEPIDRDAGREAKWVILGSALLIVIFFLIPGPLVSSASTAAAALFGS</sequence>
<feature type="transmembrane region" description="Helical" evidence="5">
    <location>
        <begin position="168"/>
        <end position="189"/>
    </location>
</feature>
<comment type="similarity">
    <text evidence="5">Belongs to the complex I subunit 2 family.</text>
</comment>
<feature type="transmembrane region" description="Helical" evidence="5">
    <location>
        <begin position="283"/>
        <end position="302"/>
    </location>
</feature>
<feature type="transmembrane region" description="Helical" evidence="5">
    <location>
        <begin position="114"/>
        <end position="131"/>
    </location>
</feature>
<reference evidence="8" key="1">
    <citation type="submission" date="2018-11" db="EMBL/GenBank/DDBJ databases">
        <authorList>
            <person name="Onetto C."/>
        </authorList>
    </citation>
    <scope>NUCLEOTIDE SEQUENCE [LARGE SCALE GENOMIC DNA]</scope>
</reference>
<evidence type="ECO:0000256" key="2">
    <source>
        <dbReference type="ARBA" id="ARBA00022692"/>
    </source>
</evidence>
<keyword evidence="8" id="KW-0560">Oxidoreductase</keyword>
<evidence type="ECO:0000313" key="8">
    <source>
        <dbReference type="EMBL" id="VUX44930.1"/>
    </source>
</evidence>
<dbReference type="HAMAP" id="MF_00445">
    <property type="entry name" value="NDH1_NuoN_1"/>
    <property type="match status" value="1"/>
</dbReference>
<keyword evidence="3 5" id="KW-1133">Transmembrane helix</keyword>
<protein>
    <recommendedName>
        <fullName evidence="5">NADH-quinone oxidoreductase subunit N</fullName>
        <ecNumber evidence="5">7.1.1.-</ecNumber>
    </recommendedName>
    <alternativeName>
        <fullName evidence="5">NADH dehydrogenase I subunit N</fullName>
    </alternativeName>
    <alternativeName>
        <fullName evidence="5">NDH-1 subunit N</fullName>
    </alternativeName>
</protein>
<comment type="subcellular location">
    <subcellularLocation>
        <location evidence="5">Cell membrane</location>
        <topology evidence="5">Multi-pass membrane protein</topology>
    </subcellularLocation>
    <subcellularLocation>
        <location evidence="1">Endomembrane system</location>
        <topology evidence="1">Multi-pass membrane protein</topology>
    </subcellularLocation>
    <subcellularLocation>
        <location evidence="6">Membrane</location>
        <topology evidence="6">Multi-pass membrane protein</topology>
    </subcellularLocation>
</comment>
<dbReference type="GO" id="GO:0042773">
    <property type="term" value="P:ATP synthesis coupled electron transport"/>
    <property type="evidence" value="ECO:0007669"/>
    <property type="project" value="InterPro"/>
</dbReference>
<dbReference type="EC" id="7.1.1.-" evidence="5"/>
<name>A0A564W920_9PROT</name>
<dbReference type="Pfam" id="PF00361">
    <property type="entry name" value="Proton_antipo_M"/>
    <property type="match status" value="1"/>
</dbReference>
<accession>A0A564W920</accession>
<gene>
    <name evidence="5 8" type="primary">nuoN</name>
    <name evidence="8" type="ORF">DF3PA_10055</name>
</gene>
<dbReference type="Proteomes" id="UP000326641">
    <property type="component" value="Unassembled WGS sequence"/>
</dbReference>
<feature type="transmembrane region" description="Helical" evidence="5">
    <location>
        <begin position="309"/>
        <end position="327"/>
    </location>
</feature>
<dbReference type="NCBIfam" id="NF004440">
    <property type="entry name" value="PRK05777.1-3"/>
    <property type="match status" value="1"/>
</dbReference>
<evidence type="ECO:0000256" key="1">
    <source>
        <dbReference type="ARBA" id="ARBA00004127"/>
    </source>
</evidence>
<keyword evidence="4 5" id="KW-0472">Membrane</keyword>
<keyword evidence="5" id="KW-0830">Ubiquinone</keyword>
<dbReference type="GO" id="GO:0005886">
    <property type="term" value="C:plasma membrane"/>
    <property type="evidence" value="ECO:0007669"/>
    <property type="project" value="UniProtKB-SubCell"/>
</dbReference>
<comment type="catalytic activity">
    <reaction evidence="5">
        <text>a quinone + NADH + 5 H(+)(in) = a quinol + NAD(+) + 4 H(+)(out)</text>
        <dbReference type="Rhea" id="RHEA:57888"/>
        <dbReference type="ChEBI" id="CHEBI:15378"/>
        <dbReference type="ChEBI" id="CHEBI:24646"/>
        <dbReference type="ChEBI" id="CHEBI:57540"/>
        <dbReference type="ChEBI" id="CHEBI:57945"/>
        <dbReference type="ChEBI" id="CHEBI:132124"/>
    </reaction>
</comment>
<feature type="transmembrane region" description="Helical" evidence="5">
    <location>
        <begin position="209"/>
        <end position="228"/>
    </location>
</feature>
<organism evidence="8 9">
    <name type="scientific">Candidatus Defluviicoccus seviourii</name>
    <dbReference type="NCBI Taxonomy" id="2565273"/>
    <lineage>
        <taxon>Bacteria</taxon>
        <taxon>Pseudomonadati</taxon>
        <taxon>Pseudomonadota</taxon>
        <taxon>Alphaproteobacteria</taxon>
        <taxon>Rhodospirillales</taxon>
        <taxon>Rhodospirillaceae</taxon>
        <taxon>Defluviicoccus</taxon>
    </lineage>
</organism>
<keyword evidence="5" id="KW-1278">Translocase</keyword>
<dbReference type="InterPro" id="IPR010096">
    <property type="entry name" value="NADH-Q_OxRdtase_suN/2"/>
</dbReference>
<evidence type="ECO:0000259" key="7">
    <source>
        <dbReference type="Pfam" id="PF00361"/>
    </source>
</evidence>
<feature type="transmembrane region" description="Helical" evidence="5">
    <location>
        <begin position="12"/>
        <end position="31"/>
    </location>
</feature>
<dbReference type="NCBIfam" id="TIGR01770">
    <property type="entry name" value="NDH_I_N"/>
    <property type="match status" value="1"/>
</dbReference>
<feature type="transmembrane region" description="Helical" evidence="5">
    <location>
        <begin position="459"/>
        <end position="479"/>
    </location>
</feature>
<feature type="transmembrane region" description="Helical" evidence="5">
    <location>
        <begin position="378"/>
        <end position="398"/>
    </location>
</feature>
<feature type="transmembrane region" description="Helical" evidence="5">
    <location>
        <begin position="249"/>
        <end position="271"/>
    </location>
</feature>
<feature type="transmembrane region" description="Helical" evidence="5">
    <location>
        <begin position="43"/>
        <end position="63"/>
    </location>
</feature>
<proteinExistence type="inferred from homology"/>